<evidence type="ECO:0000256" key="3">
    <source>
        <dbReference type="ARBA" id="ARBA00022525"/>
    </source>
</evidence>
<evidence type="ECO:0000256" key="2">
    <source>
        <dbReference type="ARBA" id="ARBA00004613"/>
    </source>
</evidence>
<dbReference type="GO" id="GO:0005576">
    <property type="term" value="C:extracellular region"/>
    <property type="evidence" value="ECO:0007669"/>
    <property type="project" value="UniProtKB-SubCell"/>
</dbReference>
<dbReference type="Proteomes" id="UP000307440">
    <property type="component" value="Unassembled WGS sequence"/>
</dbReference>
<proteinExistence type="predicted"/>
<dbReference type="GO" id="GO:0043657">
    <property type="term" value="C:host cell"/>
    <property type="evidence" value="ECO:0007669"/>
    <property type="project" value="UniProtKB-SubCell"/>
</dbReference>
<evidence type="ECO:0000313" key="5">
    <source>
        <dbReference type="EMBL" id="TFK17365.1"/>
    </source>
</evidence>
<dbReference type="InterPro" id="IPR045379">
    <property type="entry name" value="Crinkler_N"/>
</dbReference>
<dbReference type="OrthoDB" id="3032623at2759"/>
<gene>
    <name evidence="5" type="ORF">FA15DRAFT_710872</name>
</gene>
<dbReference type="AlphaFoldDB" id="A0A5C3KBA2"/>
<dbReference type="Pfam" id="PF20147">
    <property type="entry name" value="Crinkler"/>
    <property type="match status" value="1"/>
</dbReference>
<sequence length="139" mass="15432">MSHIALNCLVSGDDADKIFTVQIASNDDVSILKHQIKHVNPNRFANTDVPAIQLFKVSLAIANAEQARDPRKIEGAEQLSPNAKISQVFQRPLERHIHVVVLPPPEHKRAASPSLLQHELLKRTKLANSPPSMSGEHYQ</sequence>
<name>A0A5C3KBA2_COPMA</name>
<feature type="domain" description="Crinkler effector protein N-terminal" evidence="4">
    <location>
        <begin position="4"/>
        <end position="101"/>
    </location>
</feature>
<keyword evidence="6" id="KW-1185">Reference proteome</keyword>
<feature type="non-terminal residue" evidence="5">
    <location>
        <position position="139"/>
    </location>
</feature>
<reference evidence="5 6" key="1">
    <citation type="journal article" date="2019" name="Nat. Ecol. Evol.">
        <title>Megaphylogeny resolves global patterns of mushroom evolution.</title>
        <authorList>
            <person name="Varga T."/>
            <person name="Krizsan K."/>
            <person name="Foldi C."/>
            <person name="Dima B."/>
            <person name="Sanchez-Garcia M."/>
            <person name="Sanchez-Ramirez S."/>
            <person name="Szollosi G.J."/>
            <person name="Szarkandi J.G."/>
            <person name="Papp V."/>
            <person name="Albert L."/>
            <person name="Andreopoulos W."/>
            <person name="Angelini C."/>
            <person name="Antonin V."/>
            <person name="Barry K.W."/>
            <person name="Bougher N.L."/>
            <person name="Buchanan P."/>
            <person name="Buyck B."/>
            <person name="Bense V."/>
            <person name="Catcheside P."/>
            <person name="Chovatia M."/>
            <person name="Cooper J."/>
            <person name="Damon W."/>
            <person name="Desjardin D."/>
            <person name="Finy P."/>
            <person name="Geml J."/>
            <person name="Haridas S."/>
            <person name="Hughes K."/>
            <person name="Justo A."/>
            <person name="Karasinski D."/>
            <person name="Kautmanova I."/>
            <person name="Kiss B."/>
            <person name="Kocsube S."/>
            <person name="Kotiranta H."/>
            <person name="LaButti K.M."/>
            <person name="Lechner B.E."/>
            <person name="Liimatainen K."/>
            <person name="Lipzen A."/>
            <person name="Lukacs Z."/>
            <person name="Mihaltcheva S."/>
            <person name="Morgado L.N."/>
            <person name="Niskanen T."/>
            <person name="Noordeloos M.E."/>
            <person name="Ohm R.A."/>
            <person name="Ortiz-Santana B."/>
            <person name="Ovrebo C."/>
            <person name="Racz N."/>
            <person name="Riley R."/>
            <person name="Savchenko A."/>
            <person name="Shiryaev A."/>
            <person name="Soop K."/>
            <person name="Spirin V."/>
            <person name="Szebenyi C."/>
            <person name="Tomsovsky M."/>
            <person name="Tulloss R.E."/>
            <person name="Uehling J."/>
            <person name="Grigoriev I.V."/>
            <person name="Vagvolgyi C."/>
            <person name="Papp T."/>
            <person name="Martin F.M."/>
            <person name="Miettinen O."/>
            <person name="Hibbett D.S."/>
            <person name="Nagy L.G."/>
        </authorList>
    </citation>
    <scope>NUCLEOTIDE SEQUENCE [LARGE SCALE GENOMIC DNA]</scope>
    <source>
        <strain evidence="5 6">CBS 121175</strain>
    </source>
</reference>
<accession>A0A5C3KBA2</accession>
<evidence type="ECO:0000256" key="1">
    <source>
        <dbReference type="ARBA" id="ARBA00004340"/>
    </source>
</evidence>
<evidence type="ECO:0000259" key="4">
    <source>
        <dbReference type="Pfam" id="PF20147"/>
    </source>
</evidence>
<dbReference type="EMBL" id="ML210521">
    <property type="protein sequence ID" value="TFK17365.1"/>
    <property type="molecule type" value="Genomic_DNA"/>
</dbReference>
<organism evidence="5 6">
    <name type="scientific">Coprinopsis marcescibilis</name>
    <name type="common">Agaric fungus</name>
    <name type="synonym">Psathyrella marcescibilis</name>
    <dbReference type="NCBI Taxonomy" id="230819"/>
    <lineage>
        <taxon>Eukaryota</taxon>
        <taxon>Fungi</taxon>
        <taxon>Dikarya</taxon>
        <taxon>Basidiomycota</taxon>
        <taxon>Agaricomycotina</taxon>
        <taxon>Agaricomycetes</taxon>
        <taxon>Agaricomycetidae</taxon>
        <taxon>Agaricales</taxon>
        <taxon>Agaricineae</taxon>
        <taxon>Psathyrellaceae</taxon>
        <taxon>Coprinopsis</taxon>
    </lineage>
</organism>
<comment type="subcellular location">
    <subcellularLocation>
        <location evidence="1">Host cell</location>
    </subcellularLocation>
    <subcellularLocation>
        <location evidence="2">Secreted</location>
    </subcellularLocation>
</comment>
<keyword evidence="3" id="KW-0964">Secreted</keyword>
<evidence type="ECO:0000313" key="6">
    <source>
        <dbReference type="Proteomes" id="UP000307440"/>
    </source>
</evidence>
<protein>
    <recommendedName>
        <fullName evidence="4">Crinkler effector protein N-terminal domain-containing protein</fullName>
    </recommendedName>
</protein>